<sequence>MIQRYNLGKETAVIDALRGIAGLLVFLSHADAYNLIRIKPIAHYSGYVGAIGVCVFFVLSGYLIWASAGRLLDRPHGLRTYAIHRAARIMPLYYVALGFAALIFRHVSGYPVEVGFYDMVRHITFTQALIPDVSRALNPVLWTLTFEMIFYVAAPALFALRSFFPAFIIIAASSFILCQFVASPYFKFLNLMPLFVLGMWLAHYRLAPTWVCAVACAVIGIALGLLGAKAYLISSVWGFGVFSAMVWLRGFRSSLAVKALAWVGVISYSLYIWHYMLIEIVGWLLTRVGFMPSNYPVSTGVGLTALTLAVSWASYRYIELPAQASVRRRLSKSFAVHNLSAVTEKS</sequence>
<dbReference type="EMBL" id="JBEPMY010000004">
    <property type="protein sequence ID" value="MET3754702.1"/>
    <property type="molecule type" value="Genomic_DNA"/>
</dbReference>
<dbReference type="InterPro" id="IPR050879">
    <property type="entry name" value="Acyltransferase_3"/>
</dbReference>
<gene>
    <name evidence="3" type="ORF">ABID08_002059</name>
</gene>
<comment type="caution">
    <text evidence="3">The sequence shown here is derived from an EMBL/GenBank/DDBJ whole genome shotgun (WGS) entry which is preliminary data.</text>
</comment>
<dbReference type="GeneID" id="91148504"/>
<reference evidence="3 4" key="1">
    <citation type="submission" date="2024-06" db="EMBL/GenBank/DDBJ databases">
        <title>Genomic Encyclopedia of Type Strains, Phase IV (KMG-IV): sequencing the most valuable type-strain genomes for metagenomic binning, comparative biology and taxonomic classification.</title>
        <authorList>
            <person name="Goeker M."/>
        </authorList>
    </citation>
    <scope>NUCLEOTIDE SEQUENCE [LARGE SCALE GENOMIC DNA]</scope>
    <source>
        <strain evidence="3 4">DSM 29288</strain>
    </source>
</reference>
<feature type="transmembrane region" description="Helical" evidence="1">
    <location>
        <begin position="167"/>
        <end position="186"/>
    </location>
</feature>
<feature type="transmembrane region" description="Helical" evidence="1">
    <location>
        <begin position="231"/>
        <end position="248"/>
    </location>
</feature>
<name>A0ABV2ME05_9HYPH</name>
<keyword evidence="1" id="KW-0812">Transmembrane</keyword>
<accession>A0ABV2ME05</accession>
<keyword evidence="1" id="KW-0472">Membrane</keyword>
<proteinExistence type="predicted"/>
<protein>
    <submittedName>
        <fullName evidence="3">Peptidoglycan/LPS O-acetylase OafA/YrhL</fullName>
    </submittedName>
</protein>
<dbReference type="Proteomes" id="UP001549077">
    <property type="component" value="Unassembled WGS sequence"/>
</dbReference>
<dbReference type="PANTHER" id="PTHR23028:SF53">
    <property type="entry name" value="ACYL_TRANSF_3 DOMAIN-CONTAINING PROTEIN"/>
    <property type="match status" value="1"/>
</dbReference>
<organism evidence="3 4">
    <name type="scientific">Rhizobium binae</name>
    <dbReference type="NCBI Taxonomy" id="1138190"/>
    <lineage>
        <taxon>Bacteria</taxon>
        <taxon>Pseudomonadati</taxon>
        <taxon>Pseudomonadota</taxon>
        <taxon>Alphaproteobacteria</taxon>
        <taxon>Hyphomicrobiales</taxon>
        <taxon>Rhizobiaceae</taxon>
        <taxon>Rhizobium/Agrobacterium group</taxon>
        <taxon>Rhizobium</taxon>
    </lineage>
</organism>
<evidence type="ECO:0000313" key="4">
    <source>
        <dbReference type="Proteomes" id="UP001549077"/>
    </source>
</evidence>
<dbReference type="InterPro" id="IPR002656">
    <property type="entry name" value="Acyl_transf_3_dom"/>
</dbReference>
<dbReference type="PANTHER" id="PTHR23028">
    <property type="entry name" value="ACETYLTRANSFERASE"/>
    <property type="match status" value="1"/>
</dbReference>
<evidence type="ECO:0000313" key="3">
    <source>
        <dbReference type="EMBL" id="MET3754702.1"/>
    </source>
</evidence>
<feature type="transmembrane region" description="Helical" evidence="1">
    <location>
        <begin position="44"/>
        <end position="65"/>
    </location>
</feature>
<evidence type="ECO:0000259" key="2">
    <source>
        <dbReference type="Pfam" id="PF01757"/>
    </source>
</evidence>
<feature type="transmembrane region" description="Helical" evidence="1">
    <location>
        <begin position="206"/>
        <end position="226"/>
    </location>
</feature>
<keyword evidence="4" id="KW-1185">Reference proteome</keyword>
<feature type="transmembrane region" description="Helical" evidence="1">
    <location>
        <begin position="260"/>
        <end position="285"/>
    </location>
</feature>
<feature type="domain" description="Acyltransferase 3" evidence="2">
    <location>
        <begin position="14"/>
        <end position="315"/>
    </location>
</feature>
<feature type="transmembrane region" description="Helical" evidence="1">
    <location>
        <begin position="297"/>
        <end position="318"/>
    </location>
</feature>
<evidence type="ECO:0000256" key="1">
    <source>
        <dbReference type="SAM" id="Phobius"/>
    </source>
</evidence>
<feature type="transmembrane region" description="Helical" evidence="1">
    <location>
        <begin position="140"/>
        <end position="160"/>
    </location>
</feature>
<keyword evidence="1" id="KW-1133">Transmembrane helix</keyword>
<dbReference type="Pfam" id="PF01757">
    <property type="entry name" value="Acyl_transf_3"/>
    <property type="match status" value="1"/>
</dbReference>
<dbReference type="RefSeq" id="WP_168302385.1">
    <property type="nucleotide sequence ID" value="NZ_CP071604.1"/>
</dbReference>
<feature type="transmembrane region" description="Helical" evidence="1">
    <location>
        <begin position="86"/>
        <end position="104"/>
    </location>
</feature>